<organism evidence="1">
    <name type="scientific">Thermus caliditerrae</name>
    <dbReference type="NCBI Taxonomy" id="1330700"/>
    <lineage>
        <taxon>Bacteria</taxon>
        <taxon>Thermotogati</taxon>
        <taxon>Deinococcota</taxon>
        <taxon>Deinococci</taxon>
        <taxon>Thermales</taxon>
        <taxon>Thermaceae</taxon>
        <taxon>Thermus</taxon>
    </lineage>
</organism>
<protein>
    <submittedName>
        <fullName evidence="1">Uncharacterized protein</fullName>
    </submittedName>
</protein>
<comment type="caution">
    <text evidence="1">The sequence shown here is derived from an EMBL/GenBank/DDBJ whole genome shotgun (WGS) entry which is preliminary data.</text>
</comment>
<gene>
    <name evidence="1" type="ORF">ENM28_02125</name>
</gene>
<name>A0A7C5RDV5_9DEIN</name>
<reference evidence="1" key="1">
    <citation type="journal article" date="2020" name="mSystems">
        <title>Genome- and Community-Level Interaction Insights into Carbon Utilization and Element Cycling Functions of Hydrothermarchaeota in Hydrothermal Sediment.</title>
        <authorList>
            <person name="Zhou Z."/>
            <person name="Liu Y."/>
            <person name="Xu W."/>
            <person name="Pan J."/>
            <person name="Luo Z.H."/>
            <person name="Li M."/>
        </authorList>
    </citation>
    <scope>NUCLEOTIDE SEQUENCE [LARGE SCALE GENOMIC DNA]</scope>
    <source>
        <strain evidence="1">SpSt-1071</strain>
    </source>
</reference>
<accession>A0A7C5RDV5</accession>
<proteinExistence type="predicted"/>
<sequence>MAGLRPGGEKRVPIPRRSEHAENFAIGYGGSGPHALGESVLRYFTGRPWRYGAFTWEIIARLDPSVPEHRIPAEVVARYLPGVGR</sequence>
<dbReference type="AlphaFoldDB" id="A0A7C5RDV5"/>
<evidence type="ECO:0000313" key="1">
    <source>
        <dbReference type="EMBL" id="HHM67517.1"/>
    </source>
</evidence>
<dbReference type="EMBL" id="DRXE01000078">
    <property type="protein sequence ID" value="HHM67517.1"/>
    <property type="molecule type" value="Genomic_DNA"/>
</dbReference>